<dbReference type="GO" id="GO:0007224">
    <property type="term" value="P:smoothened signaling pathway"/>
    <property type="evidence" value="ECO:0007669"/>
    <property type="project" value="TreeGrafter"/>
</dbReference>
<keyword evidence="5" id="KW-0325">Glycoprotein</keyword>
<keyword evidence="4 6" id="KW-0472">Membrane</keyword>
<dbReference type="EMBL" id="UYRV01006544">
    <property type="protein sequence ID" value="VDK53762.1"/>
    <property type="molecule type" value="Genomic_DNA"/>
</dbReference>
<dbReference type="GO" id="GO:0016020">
    <property type="term" value="C:membrane"/>
    <property type="evidence" value="ECO:0007669"/>
    <property type="project" value="UniProtKB-SubCell"/>
</dbReference>
<evidence type="ECO:0000313" key="8">
    <source>
        <dbReference type="Proteomes" id="UP000271889"/>
    </source>
</evidence>
<dbReference type="Proteomes" id="UP000271889">
    <property type="component" value="Unassembled WGS sequence"/>
</dbReference>
<accession>A0A3P6QTN2</accession>
<evidence type="ECO:0000256" key="6">
    <source>
        <dbReference type="SAM" id="Phobius"/>
    </source>
</evidence>
<dbReference type="AlphaFoldDB" id="A0A3P6QTN2"/>
<keyword evidence="3 6" id="KW-1133">Transmembrane helix</keyword>
<sequence length="179" mass="19048">MTTDSKVLEAVAQEIEANCKNMLAVGDLPIICLPSALLAKFYDVIATFPSTTLYSVIISVAVSLLVVILCTRRLVLSLLAVAVVSGVILWTIAVSILTGWELSVVESTIIILTIGLSFDFTLHMAVSYRDSKEILVEDRIGSCLSSAGRACVLGATTSILSGFPLIFGNTAAFTQVMFP</sequence>
<evidence type="ECO:0008006" key="9">
    <source>
        <dbReference type="Google" id="ProtNLM"/>
    </source>
</evidence>
<dbReference type="PANTHER" id="PTHR45951">
    <property type="entry name" value="PROTEIN DISPATCHED-RELATED"/>
    <property type="match status" value="1"/>
</dbReference>
<name>A0A3P6QTN2_CYLGO</name>
<gene>
    <name evidence="7" type="ORF">CGOC_LOCUS2780</name>
</gene>
<evidence type="ECO:0000256" key="5">
    <source>
        <dbReference type="ARBA" id="ARBA00023180"/>
    </source>
</evidence>
<dbReference type="SUPFAM" id="SSF82866">
    <property type="entry name" value="Multidrug efflux transporter AcrB transmembrane domain"/>
    <property type="match status" value="1"/>
</dbReference>
<evidence type="ECO:0000256" key="2">
    <source>
        <dbReference type="ARBA" id="ARBA00022692"/>
    </source>
</evidence>
<dbReference type="OrthoDB" id="193905at2759"/>
<dbReference type="GO" id="GO:0022857">
    <property type="term" value="F:transmembrane transporter activity"/>
    <property type="evidence" value="ECO:0007669"/>
    <property type="project" value="TreeGrafter"/>
</dbReference>
<evidence type="ECO:0000313" key="7">
    <source>
        <dbReference type="EMBL" id="VDK53762.1"/>
    </source>
</evidence>
<keyword evidence="8" id="KW-1185">Reference proteome</keyword>
<dbReference type="InterPro" id="IPR052081">
    <property type="entry name" value="Dispatched_Hh_regulator"/>
</dbReference>
<evidence type="ECO:0000256" key="3">
    <source>
        <dbReference type="ARBA" id="ARBA00022989"/>
    </source>
</evidence>
<dbReference type="PANTHER" id="PTHR45951:SF3">
    <property type="entry name" value="PROTEIN DISPATCHED"/>
    <property type="match status" value="1"/>
</dbReference>
<feature type="transmembrane region" description="Helical" evidence="6">
    <location>
        <begin position="147"/>
        <end position="167"/>
    </location>
</feature>
<keyword evidence="2 6" id="KW-0812">Transmembrane</keyword>
<feature type="transmembrane region" description="Helical" evidence="6">
    <location>
        <begin position="109"/>
        <end position="126"/>
    </location>
</feature>
<feature type="transmembrane region" description="Helical" evidence="6">
    <location>
        <begin position="52"/>
        <end position="71"/>
    </location>
</feature>
<organism evidence="7 8">
    <name type="scientific">Cylicostephanus goldi</name>
    <name type="common">Nematode worm</name>
    <dbReference type="NCBI Taxonomy" id="71465"/>
    <lineage>
        <taxon>Eukaryota</taxon>
        <taxon>Metazoa</taxon>
        <taxon>Ecdysozoa</taxon>
        <taxon>Nematoda</taxon>
        <taxon>Chromadorea</taxon>
        <taxon>Rhabditida</taxon>
        <taxon>Rhabditina</taxon>
        <taxon>Rhabditomorpha</taxon>
        <taxon>Strongyloidea</taxon>
        <taxon>Strongylidae</taxon>
        <taxon>Cylicostephanus</taxon>
    </lineage>
</organism>
<proteinExistence type="predicted"/>
<dbReference type="Gene3D" id="1.20.1640.10">
    <property type="entry name" value="Multidrug efflux transporter AcrB transmembrane domain"/>
    <property type="match status" value="1"/>
</dbReference>
<evidence type="ECO:0000256" key="4">
    <source>
        <dbReference type="ARBA" id="ARBA00023136"/>
    </source>
</evidence>
<reference evidence="7 8" key="1">
    <citation type="submission" date="2018-11" db="EMBL/GenBank/DDBJ databases">
        <authorList>
            <consortium name="Pathogen Informatics"/>
        </authorList>
    </citation>
    <scope>NUCLEOTIDE SEQUENCE [LARGE SCALE GENOMIC DNA]</scope>
</reference>
<feature type="transmembrane region" description="Helical" evidence="6">
    <location>
        <begin position="78"/>
        <end position="97"/>
    </location>
</feature>
<comment type="subcellular location">
    <subcellularLocation>
        <location evidence="1">Membrane</location>
        <topology evidence="1">Multi-pass membrane protein</topology>
    </subcellularLocation>
</comment>
<protein>
    <recommendedName>
        <fullName evidence="9">SSD domain-containing protein</fullName>
    </recommendedName>
</protein>
<evidence type="ECO:0000256" key="1">
    <source>
        <dbReference type="ARBA" id="ARBA00004141"/>
    </source>
</evidence>